<dbReference type="InterPro" id="IPR021973">
    <property type="entry name" value="SprA-related"/>
</dbReference>
<reference evidence="2 3" key="1">
    <citation type="journal article" date="2011" name="Front. Microbiol.">
        <title>Genomic signatures of strain selection and enhancement in Bacillus atrophaeus var. globigii, a historical biowarfare simulant.</title>
        <authorList>
            <person name="Gibbons H.S."/>
            <person name="Broomall S.M."/>
            <person name="McNew L.A."/>
            <person name="Daligault H."/>
            <person name="Chapman C."/>
            <person name="Bruce D."/>
            <person name="Karavis M."/>
            <person name="Krepps M."/>
            <person name="McGregor P.A."/>
            <person name="Hong C."/>
            <person name="Park K.H."/>
            <person name="Akmal A."/>
            <person name="Feldman A."/>
            <person name="Lin J.S."/>
            <person name="Chang W.E."/>
            <person name="Higgs B.W."/>
            <person name="Demirev P."/>
            <person name="Lindquist J."/>
            <person name="Liem A."/>
            <person name="Fochler E."/>
            <person name="Read T.D."/>
            <person name="Tapia R."/>
            <person name="Johnson S."/>
            <person name="Bishop-Lilly K.A."/>
            <person name="Detter C."/>
            <person name="Han C."/>
            <person name="Sozhamannan S."/>
            <person name="Rosenzweig C.N."/>
            <person name="Skowronski E.W."/>
        </authorList>
    </citation>
    <scope>NUCLEOTIDE SEQUENCE [LARGE SCALE GENOMIC DNA]</scope>
    <source>
        <strain evidence="2 3">AIT1</strain>
    </source>
</reference>
<organism evidence="2 3">
    <name type="scientific">Aliidiomarina taiwanensis</name>
    <dbReference type="NCBI Taxonomy" id="946228"/>
    <lineage>
        <taxon>Bacteria</taxon>
        <taxon>Pseudomonadati</taxon>
        <taxon>Pseudomonadota</taxon>
        <taxon>Gammaproteobacteria</taxon>
        <taxon>Alteromonadales</taxon>
        <taxon>Idiomarinaceae</taxon>
        <taxon>Aliidiomarina</taxon>
    </lineage>
</organism>
<evidence type="ECO:0000313" key="3">
    <source>
        <dbReference type="Proteomes" id="UP000286976"/>
    </source>
</evidence>
<feature type="region of interest" description="Disordered" evidence="1">
    <location>
        <begin position="124"/>
        <end position="165"/>
    </location>
</feature>
<dbReference type="Pfam" id="PF12118">
    <property type="entry name" value="SprA-related"/>
    <property type="match status" value="1"/>
</dbReference>
<feature type="compositionally biased region" description="Low complexity" evidence="1">
    <location>
        <begin position="128"/>
        <end position="140"/>
    </location>
</feature>
<comment type="caution">
    <text evidence="2">The sequence shown here is derived from an EMBL/GenBank/DDBJ whole genome shotgun (WGS) entry which is preliminary data.</text>
</comment>
<sequence>MPSFAHQLAGARNEGELLRRRANKDNSEKETPKAADTELTEAEEKKVAELKQRDAEVRRHEETHASIGGQYAGSPNYEMEQGPDGRSYAVGGSVDIDVSPISNDPEATISKMQIVQRAALAVDEPSAADRQIAAKAAQQEQEARQKLAAEKQGMNDSDPAEDGRAHFVAQAYLGASQPRQTGLFASV</sequence>
<evidence type="ECO:0000256" key="1">
    <source>
        <dbReference type="SAM" id="MobiDB-lite"/>
    </source>
</evidence>
<feature type="region of interest" description="Disordered" evidence="1">
    <location>
        <begin position="1"/>
        <end position="91"/>
    </location>
</feature>
<accession>A0A432X8A6</accession>
<gene>
    <name evidence="2" type="ORF">CWE15_04945</name>
</gene>
<evidence type="ECO:0008006" key="4">
    <source>
        <dbReference type="Google" id="ProtNLM"/>
    </source>
</evidence>
<evidence type="ECO:0000313" key="2">
    <source>
        <dbReference type="EMBL" id="RUO43085.1"/>
    </source>
</evidence>
<dbReference type="OrthoDB" id="9812722at2"/>
<proteinExistence type="predicted"/>
<keyword evidence="3" id="KW-1185">Reference proteome</keyword>
<dbReference type="AlphaFoldDB" id="A0A432X8A6"/>
<feature type="compositionally biased region" description="Basic and acidic residues" evidence="1">
    <location>
        <begin position="13"/>
        <end position="64"/>
    </location>
</feature>
<name>A0A432X8A6_9GAMM</name>
<dbReference type="EMBL" id="PIPQ01000002">
    <property type="protein sequence ID" value="RUO43085.1"/>
    <property type="molecule type" value="Genomic_DNA"/>
</dbReference>
<protein>
    <recommendedName>
        <fullName evidence="4">Catalase</fullName>
    </recommendedName>
</protein>
<dbReference type="Proteomes" id="UP000286976">
    <property type="component" value="Unassembled WGS sequence"/>
</dbReference>